<dbReference type="InterPro" id="IPR056739">
    <property type="entry name" value="NfeD_membrane"/>
</dbReference>
<name>A0A3G9J8U6_9BACL</name>
<dbReference type="InterPro" id="IPR002810">
    <property type="entry name" value="NfeD-like_C"/>
</dbReference>
<evidence type="ECO:0000259" key="6">
    <source>
        <dbReference type="Pfam" id="PF24961"/>
    </source>
</evidence>
<dbReference type="InterPro" id="IPR056738">
    <property type="entry name" value="NfeD1b_N"/>
</dbReference>
<keyword evidence="4" id="KW-0472">Membrane</keyword>
<feature type="domain" description="NfeD-like C-terminal" evidence="5">
    <location>
        <begin position="399"/>
        <end position="452"/>
    </location>
</feature>
<evidence type="ECO:0000259" key="5">
    <source>
        <dbReference type="Pfam" id="PF01957"/>
    </source>
</evidence>
<dbReference type="Gene3D" id="2.40.50.140">
    <property type="entry name" value="Nucleic acid-binding proteins"/>
    <property type="match status" value="1"/>
</dbReference>
<dbReference type="Pfam" id="PF24961">
    <property type="entry name" value="NfeD_membrane"/>
    <property type="match status" value="1"/>
</dbReference>
<dbReference type="Proteomes" id="UP000275368">
    <property type="component" value="Chromosome"/>
</dbReference>
<dbReference type="GO" id="GO:0005886">
    <property type="term" value="C:plasma membrane"/>
    <property type="evidence" value="ECO:0007669"/>
    <property type="project" value="TreeGrafter"/>
</dbReference>
<evidence type="ECO:0000256" key="1">
    <source>
        <dbReference type="ARBA" id="ARBA00004141"/>
    </source>
</evidence>
<keyword evidence="3" id="KW-1133">Transmembrane helix</keyword>
<keyword evidence="9" id="KW-1185">Reference proteome</keyword>
<sequence>MGKGTKWMIRRLLPIIFLLLYVLSIVPAAFAAEASSQSESVGSTVYVIRAEQTIESGLQKFLERSYADAEEARAQHIVLIINTLGGRVDSAEEIGHLIRTSKIPTVAFVQGKAVSAGTYIALNAKQLVMEPGSTIGAAAVVDGSGTLVTNPKVVSYWTEEMKEAAKLNGRDPNIAAAMVNPNITLDLKELGRTKEKGDILSLSASDALKVGYADFTATSITEVIDHLSLSQPNIVEVNASIIERIAQFLTLPAIMTLLLVIGIAGVAIELIVPGFGAPGIIGIVAFALYFFGHYIIGFAGMEDVILFVLGILLLVSELFISSFGILGILGAISLIMGVIMAAANPKEAVLSLALALAIAAVIVFIIAKRFQSRGIWNKFILRDQLTTEQGYVSTANKSTYLGKRGLTLTPLRPAGTAQIDKDRVDVVTAGQFIPVDSEIVVVKVEGTRVVVQQWNSETK</sequence>
<dbReference type="Pfam" id="PF25145">
    <property type="entry name" value="NfeD1b_N"/>
    <property type="match status" value="1"/>
</dbReference>
<dbReference type="EMBL" id="AP019308">
    <property type="protein sequence ID" value="BBH21283.1"/>
    <property type="molecule type" value="Genomic_DNA"/>
</dbReference>
<organism evidence="8 9">
    <name type="scientific">Paenibacillus baekrokdamisoli</name>
    <dbReference type="NCBI Taxonomy" id="1712516"/>
    <lineage>
        <taxon>Bacteria</taxon>
        <taxon>Bacillati</taxon>
        <taxon>Bacillota</taxon>
        <taxon>Bacilli</taxon>
        <taxon>Bacillales</taxon>
        <taxon>Paenibacillaceae</taxon>
        <taxon>Paenibacillus</taxon>
    </lineage>
</organism>
<feature type="domain" description="NfeD1b N-terminal" evidence="7">
    <location>
        <begin position="44"/>
        <end position="236"/>
    </location>
</feature>
<dbReference type="SUPFAM" id="SSF52096">
    <property type="entry name" value="ClpP/crotonase"/>
    <property type="match status" value="1"/>
</dbReference>
<dbReference type="InterPro" id="IPR029045">
    <property type="entry name" value="ClpP/crotonase-like_dom_sf"/>
</dbReference>
<proteinExistence type="predicted"/>
<reference evidence="8 9" key="1">
    <citation type="submission" date="2018-11" db="EMBL/GenBank/DDBJ databases">
        <title>Complete genome sequence of Paenibacillus baekrokdamisoli strain KCTC 33723.</title>
        <authorList>
            <person name="Kang S.W."/>
            <person name="Lee K.C."/>
            <person name="Kim K.K."/>
            <person name="Kim J.S."/>
            <person name="Kim D.S."/>
            <person name="Ko S.H."/>
            <person name="Yang S.H."/>
            <person name="Lee J.S."/>
        </authorList>
    </citation>
    <scope>NUCLEOTIDE SEQUENCE [LARGE SCALE GENOMIC DNA]</scope>
    <source>
        <strain evidence="8 9">KCTC 33723</strain>
    </source>
</reference>
<dbReference type="PANTHER" id="PTHR33507">
    <property type="entry name" value="INNER MEMBRANE PROTEIN YBBJ"/>
    <property type="match status" value="1"/>
</dbReference>
<dbReference type="InterPro" id="IPR012340">
    <property type="entry name" value="NA-bd_OB-fold"/>
</dbReference>
<dbReference type="Pfam" id="PF01957">
    <property type="entry name" value="NfeD"/>
    <property type="match status" value="1"/>
</dbReference>
<gene>
    <name evidence="8" type="primary">yqeZ</name>
    <name evidence="8" type="ORF">Back11_26280</name>
</gene>
<protein>
    <submittedName>
        <fullName evidence="8">Uncharacterized protein</fullName>
    </submittedName>
</protein>
<evidence type="ECO:0000256" key="3">
    <source>
        <dbReference type="ARBA" id="ARBA00022989"/>
    </source>
</evidence>
<accession>A0A3G9J8U6</accession>
<dbReference type="AlphaFoldDB" id="A0A3G9J8U6"/>
<dbReference type="InterPro" id="IPR052165">
    <property type="entry name" value="Membrane_assoc_protease"/>
</dbReference>
<dbReference type="KEGG" id="pbk:Back11_26280"/>
<evidence type="ECO:0000256" key="4">
    <source>
        <dbReference type="ARBA" id="ARBA00023136"/>
    </source>
</evidence>
<feature type="domain" description="NfeD integral membrane" evidence="6">
    <location>
        <begin position="254"/>
        <end position="367"/>
    </location>
</feature>
<dbReference type="PANTHER" id="PTHR33507:SF3">
    <property type="entry name" value="INNER MEMBRANE PROTEIN YBBJ"/>
    <property type="match status" value="1"/>
</dbReference>
<evidence type="ECO:0000313" key="9">
    <source>
        <dbReference type="Proteomes" id="UP000275368"/>
    </source>
</evidence>
<dbReference type="RefSeq" id="WP_232016386.1">
    <property type="nucleotide sequence ID" value="NZ_AP019308.1"/>
</dbReference>
<dbReference type="CDD" id="cd07021">
    <property type="entry name" value="Clp_protease_NfeD_like"/>
    <property type="match status" value="1"/>
</dbReference>
<dbReference type="Gene3D" id="3.90.226.10">
    <property type="entry name" value="2-enoyl-CoA Hydratase, Chain A, domain 1"/>
    <property type="match status" value="1"/>
</dbReference>
<keyword evidence="2" id="KW-0812">Transmembrane</keyword>
<evidence type="ECO:0000259" key="7">
    <source>
        <dbReference type="Pfam" id="PF25145"/>
    </source>
</evidence>
<comment type="subcellular location">
    <subcellularLocation>
        <location evidence="1">Membrane</location>
        <topology evidence="1">Multi-pass membrane protein</topology>
    </subcellularLocation>
</comment>
<evidence type="ECO:0000313" key="8">
    <source>
        <dbReference type="EMBL" id="BBH21283.1"/>
    </source>
</evidence>
<evidence type="ECO:0000256" key="2">
    <source>
        <dbReference type="ARBA" id="ARBA00022692"/>
    </source>
</evidence>